<organism evidence="2 3">
    <name type="scientific">Acer negundo</name>
    <name type="common">Box elder</name>
    <dbReference type="NCBI Taxonomy" id="4023"/>
    <lineage>
        <taxon>Eukaryota</taxon>
        <taxon>Viridiplantae</taxon>
        <taxon>Streptophyta</taxon>
        <taxon>Embryophyta</taxon>
        <taxon>Tracheophyta</taxon>
        <taxon>Spermatophyta</taxon>
        <taxon>Magnoliopsida</taxon>
        <taxon>eudicotyledons</taxon>
        <taxon>Gunneridae</taxon>
        <taxon>Pentapetalae</taxon>
        <taxon>rosids</taxon>
        <taxon>malvids</taxon>
        <taxon>Sapindales</taxon>
        <taxon>Sapindaceae</taxon>
        <taxon>Hippocastanoideae</taxon>
        <taxon>Acereae</taxon>
        <taxon>Acer</taxon>
    </lineage>
</organism>
<reference evidence="2" key="1">
    <citation type="journal article" date="2022" name="Plant J.">
        <title>Strategies of tolerance reflected in two North American maple genomes.</title>
        <authorList>
            <person name="McEvoy S.L."/>
            <person name="Sezen U.U."/>
            <person name="Trouern-Trend A."/>
            <person name="McMahon S.M."/>
            <person name="Schaberg P.G."/>
            <person name="Yang J."/>
            <person name="Wegrzyn J.L."/>
            <person name="Swenson N.G."/>
        </authorList>
    </citation>
    <scope>NUCLEOTIDE SEQUENCE</scope>
    <source>
        <strain evidence="2">91603</strain>
    </source>
</reference>
<evidence type="ECO:0000256" key="1">
    <source>
        <dbReference type="SAM" id="MobiDB-lite"/>
    </source>
</evidence>
<feature type="compositionally biased region" description="Basic and acidic residues" evidence="1">
    <location>
        <begin position="1"/>
        <end position="11"/>
    </location>
</feature>
<proteinExistence type="predicted"/>
<dbReference type="EMBL" id="JAJSOW010000001">
    <property type="protein sequence ID" value="KAI9200671.1"/>
    <property type="molecule type" value="Genomic_DNA"/>
</dbReference>
<dbReference type="Pfam" id="PF00297">
    <property type="entry name" value="Ribosomal_L3"/>
    <property type="match status" value="1"/>
</dbReference>
<accession>A0AAD5P5R1</accession>
<dbReference type="GO" id="GO:0005840">
    <property type="term" value="C:ribosome"/>
    <property type="evidence" value="ECO:0007669"/>
    <property type="project" value="InterPro"/>
</dbReference>
<protein>
    <submittedName>
        <fullName evidence="2">Uncharacterized protein</fullName>
    </submittedName>
</protein>
<feature type="compositionally biased region" description="Polar residues" evidence="1">
    <location>
        <begin position="17"/>
        <end position="27"/>
    </location>
</feature>
<evidence type="ECO:0000313" key="3">
    <source>
        <dbReference type="Proteomes" id="UP001064489"/>
    </source>
</evidence>
<keyword evidence="3" id="KW-1185">Reference proteome</keyword>
<reference evidence="2" key="2">
    <citation type="submission" date="2023-02" db="EMBL/GenBank/DDBJ databases">
        <authorList>
            <person name="Swenson N.G."/>
            <person name="Wegrzyn J.L."/>
            <person name="Mcevoy S.L."/>
        </authorList>
    </citation>
    <scope>NUCLEOTIDE SEQUENCE</scope>
    <source>
        <strain evidence="2">91603</strain>
        <tissue evidence="2">Leaf</tissue>
    </source>
</reference>
<evidence type="ECO:0000313" key="2">
    <source>
        <dbReference type="EMBL" id="KAI9200671.1"/>
    </source>
</evidence>
<dbReference type="GO" id="GO:0006412">
    <property type="term" value="P:translation"/>
    <property type="evidence" value="ECO:0007669"/>
    <property type="project" value="InterPro"/>
</dbReference>
<dbReference type="Proteomes" id="UP001064489">
    <property type="component" value="Chromosome 9"/>
</dbReference>
<dbReference type="InterPro" id="IPR000597">
    <property type="entry name" value="Ribosomal_uL3"/>
</dbReference>
<comment type="caution">
    <text evidence="2">The sequence shown here is derived from an EMBL/GenBank/DDBJ whole genome shotgun (WGS) entry which is preliminary data.</text>
</comment>
<gene>
    <name evidence="2" type="ORF">LWI28_011502</name>
</gene>
<feature type="region of interest" description="Disordered" evidence="1">
    <location>
        <begin position="1"/>
        <end position="39"/>
    </location>
</feature>
<dbReference type="AlphaFoldDB" id="A0AAD5P5R1"/>
<dbReference type="GO" id="GO:0003735">
    <property type="term" value="F:structural constituent of ribosome"/>
    <property type="evidence" value="ECO:0007669"/>
    <property type="project" value="InterPro"/>
</dbReference>
<feature type="compositionally biased region" description="Basic and acidic residues" evidence="1">
    <location>
        <begin position="28"/>
        <end position="38"/>
    </location>
</feature>
<name>A0AAD5P5R1_ACENE</name>
<sequence>MFVNRDPKPEVDPVDLETQNSLVNNSEGNRESAPKVDPADLTPHASLVLICEGTVDKPPVLLQRISHINIHMNGGDVAKKVEYAYSFFEKQIPNDAVFQKDEMINIIGVTEDL</sequence>